<dbReference type="Pfam" id="PF02653">
    <property type="entry name" value="BPD_transp_2"/>
    <property type="match status" value="1"/>
</dbReference>
<keyword evidence="3" id="KW-0812">Transmembrane</keyword>
<dbReference type="PANTHER" id="PTHR30482">
    <property type="entry name" value="HIGH-AFFINITY BRANCHED-CHAIN AMINO ACID TRANSPORT SYSTEM PERMEASE"/>
    <property type="match status" value="1"/>
</dbReference>
<dbReference type="GO" id="GO:0005886">
    <property type="term" value="C:plasma membrane"/>
    <property type="evidence" value="ECO:0007669"/>
    <property type="project" value="UniProtKB-SubCell"/>
</dbReference>
<reference evidence="6 7" key="1">
    <citation type="submission" date="2015-12" db="EMBL/GenBank/DDBJ databases">
        <title>Genome sequence of Aneurinibacillus soli.</title>
        <authorList>
            <person name="Lee J.S."/>
            <person name="Lee K.C."/>
            <person name="Kim K.K."/>
            <person name="Lee B.W."/>
        </authorList>
    </citation>
    <scope>NUCLEOTIDE SEQUENCE [LARGE SCALE GENOMIC DNA]</scope>
    <source>
        <strain evidence="6 7">CB4</strain>
    </source>
</reference>
<protein>
    <submittedName>
        <fullName evidence="6">High-affinity branched-chain amino acid transport system permease protein LivH</fullName>
    </submittedName>
</protein>
<evidence type="ECO:0000256" key="3">
    <source>
        <dbReference type="ARBA" id="ARBA00022692"/>
    </source>
</evidence>
<accession>A0A0U4WDH4</accession>
<evidence type="ECO:0000313" key="7">
    <source>
        <dbReference type="Proteomes" id="UP000217696"/>
    </source>
</evidence>
<comment type="subcellular location">
    <subcellularLocation>
        <location evidence="1">Cell membrane</location>
        <topology evidence="1">Multi-pass membrane protein</topology>
    </subcellularLocation>
</comment>
<dbReference type="OrthoDB" id="9789927at2"/>
<keyword evidence="7" id="KW-1185">Reference proteome</keyword>
<keyword evidence="4" id="KW-1133">Transmembrane helix</keyword>
<name>A0A0U4WDH4_9BACL</name>
<keyword evidence="5" id="KW-0472">Membrane</keyword>
<evidence type="ECO:0000256" key="4">
    <source>
        <dbReference type="ARBA" id="ARBA00022989"/>
    </source>
</evidence>
<dbReference type="KEGG" id="asoc:CB4_01028"/>
<proteinExistence type="predicted"/>
<dbReference type="EMBL" id="AP017312">
    <property type="protein sequence ID" value="BAU26859.1"/>
    <property type="molecule type" value="Genomic_DNA"/>
</dbReference>
<keyword evidence="2" id="KW-1003">Cell membrane</keyword>
<evidence type="ECO:0000313" key="6">
    <source>
        <dbReference type="EMBL" id="BAU26859.1"/>
    </source>
</evidence>
<dbReference type="RefSeq" id="WP_096463858.1">
    <property type="nucleotide sequence ID" value="NZ_AP017312.1"/>
</dbReference>
<gene>
    <name evidence="6" type="primary">livH_3</name>
    <name evidence="6" type="ORF">CB4_01028</name>
</gene>
<sequence length="336" mass="35950">MESKYRNFSKKTIPYALLVLFAPFILTDDYYHSVMVVAGMHAIVVLGLCLVMGLAGQISLGQAAFWGIGAYTSAVLTTKYGIPPIAGLVAAAIIPGLFAFVLARAIAGLQGYYLAMATLAFGYIVQIGIGEWESVTGGANGIIGIPPIGFFGESELGMYYLVWGIVTILLIFSLNLVHSRVGRAYRAIHKSEIAATSMGINVRQFKLSAFVVGGMFAGISGGLYAHYMGILDPQPFGLHESILFITMVVIGGMTNVWGALIGTIIIEVIREVLIALSHVIPELKGDIDTIVYGAILILIMMFMPEGLVPRIRAVYAKSKASKAGDVQPKPERGEVA</sequence>
<dbReference type="InterPro" id="IPR001851">
    <property type="entry name" value="ABC_transp_permease"/>
</dbReference>
<dbReference type="PANTHER" id="PTHR30482:SF18">
    <property type="entry name" value="BRANCHED AMINO ACID TRANSPORT SYSTEM PERMEASE"/>
    <property type="match status" value="1"/>
</dbReference>
<dbReference type="Proteomes" id="UP000217696">
    <property type="component" value="Chromosome"/>
</dbReference>
<dbReference type="GO" id="GO:0015658">
    <property type="term" value="F:branched-chain amino acid transmembrane transporter activity"/>
    <property type="evidence" value="ECO:0007669"/>
    <property type="project" value="InterPro"/>
</dbReference>
<evidence type="ECO:0000256" key="2">
    <source>
        <dbReference type="ARBA" id="ARBA00022475"/>
    </source>
</evidence>
<dbReference type="AlphaFoldDB" id="A0A0U4WDH4"/>
<evidence type="ECO:0000256" key="5">
    <source>
        <dbReference type="ARBA" id="ARBA00023136"/>
    </source>
</evidence>
<dbReference type="CDD" id="cd06581">
    <property type="entry name" value="TM_PBP1_LivM_like"/>
    <property type="match status" value="1"/>
</dbReference>
<dbReference type="InterPro" id="IPR043428">
    <property type="entry name" value="LivM-like"/>
</dbReference>
<organism evidence="6 7">
    <name type="scientific">Aneurinibacillus soli</name>
    <dbReference type="NCBI Taxonomy" id="1500254"/>
    <lineage>
        <taxon>Bacteria</taxon>
        <taxon>Bacillati</taxon>
        <taxon>Bacillota</taxon>
        <taxon>Bacilli</taxon>
        <taxon>Bacillales</taxon>
        <taxon>Paenibacillaceae</taxon>
        <taxon>Aneurinibacillus group</taxon>
        <taxon>Aneurinibacillus</taxon>
    </lineage>
</organism>
<evidence type="ECO:0000256" key="1">
    <source>
        <dbReference type="ARBA" id="ARBA00004651"/>
    </source>
</evidence>